<reference evidence="9" key="1">
    <citation type="submission" date="2020-10" db="EMBL/GenBank/DDBJ databases">
        <authorList>
            <person name="Gilroy R."/>
        </authorList>
    </citation>
    <scope>NUCLEOTIDE SEQUENCE</scope>
    <source>
        <strain evidence="9">CHK190-19873</strain>
    </source>
</reference>
<feature type="transmembrane region" description="Helical" evidence="8">
    <location>
        <begin position="12"/>
        <end position="31"/>
    </location>
</feature>
<keyword evidence="7 8" id="KW-0472">Membrane</keyword>
<dbReference type="PANTHER" id="PTHR36838:SF1">
    <property type="entry name" value="SLR1864 PROTEIN"/>
    <property type="match status" value="1"/>
</dbReference>
<feature type="transmembrane region" description="Helical" evidence="8">
    <location>
        <begin position="281"/>
        <end position="304"/>
    </location>
</feature>
<dbReference type="InterPro" id="IPR038770">
    <property type="entry name" value="Na+/solute_symporter_sf"/>
</dbReference>
<dbReference type="InterPro" id="IPR004776">
    <property type="entry name" value="Mem_transp_PIN-like"/>
</dbReference>
<sequence>MISLLLAEQIGKLLLMMLLGFFLVKGGLLQADGSKPLSVIALYVIMPCVIVESFQVERTREVCQGLLLAAGTAAILHLVLLAMQPFWKKIGLDPVERASAFYSNAGNLLIPLVVGILGEEWVLYSTAYVCVQTVLLWTHARILMSGETQVEWKKILLNPNVIAVVAGVLLFLLEIRLPGLLVETFEPVGDMIGPLNMMVAGILLGGLSLKELRSYKRLPLVVLLRMVICPLILLAVIRILPLTVLAPEGETIVLICFMASITPTAAVITQMAQVFGRDARYAMAINVAGTVVSIVSMPLLVGLYQML</sequence>
<feature type="transmembrane region" description="Helical" evidence="8">
    <location>
        <begin position="221"/>
        <end position="240"/>
    </location>
</feature>
<keyword evidence="5 8" id="KW-0812">Transmembrane</keyword>
<keyword evidence="6 8" id="KW-1133">Transmembrane helix</keyword>
<keyword evidence="4" id="KW-1003">Cell membrane</keyword>
<feature type="transmembrane region" description="Helical" evidence="8">
    <location>
        <begin position="66"/>
        <end position="87"/>
    </location>
</feature>
<dbReference type="Pfam" id="PF03547">
    <property type="entry name" value="Mem_trans"/>
    <property type="match status" value="2"/>
</dbReference>
<feature type="transmembrane region" description="Helical" evidence="8">
    <location>
        <begin position="37"/>
        <end position="54"/>
    </location>
</feature>
<comment type="caution">
    <text evidence="9">The sequence shown here is derived from an EMBL/GenBank/DDBJ whole genome shotgun (WGS) entry which is preliminary data.</text>
</comment>
<comment type="similarity">
    <text evidence="2">Belongs to the auxin efflux carrier (TC 2.A.69) family.</text>
</comment>
<organism evidence="9 10">
    <name type="scientific">Candidatus Limivivens intestinipullorum</name>
    <dbReference type="NCBI Taxonomy" id="2840858"/>
    <lineage>
        <taxon>Bacteria</taxon>
        <taxon>Bacillati</taxon>
        <taxon>Bacillota</taxon>
        <taxon>Clostridia</taxon>
        <taxon>Lachnospirales</taxon>
        <taxon>Lachnospiraceae</taxon>
        <taxon>Lachnospiraceae incertae sedis</taxon>
        <taxon>Candidatus Limivivens</taxon>
    </lineage>
</organism>
<evidence type="ECO:0000313" key="9">
    <source>
        <dbReference type="EMBL" id="HIS30057.1"/>
    </source>
</evidence>
<dbReference type="PANTHER" id="PTHR36838">
    <property type="entry name" value="AUXIN EFFLUX CARRIER FAMILY PROTEIN"/>
    <property type="match status" value="1"/>
</dbReference>
<protein>
    <submittedName>
        <fullName evidence="9">AEC family transporter</fullName>
    </submittedName>
</protein>
<evidence type="ECO:0000256" key="4">
    <source>
        <dbReference type="ARBA" id="ARBA00022475"/>
    </source>
</evidence>
<proteinExistence type="inferred from homology"/>
<dbReference type="GO" id="GO:0055085">
    <property type="term" value="P:transmembrane transport"/>
    <property type="evidence" value="ECO:0007669"/>
    <property type="project" value="InterPro"/>
</dbReference>
<dbReference type="Proteomes" id="UP000823935">
    <property type="component" value="Unassembled WGS sequence"/>
</dbReference>
<evidence type="ECO:0000256" key="5">
    <source>
        <dbReference type="ARBA" id="ARBA00022692"/>
    </source>
</evidence>
<evidence type="ECO:0000256" key="6">
    <source>
        <dbReference type="ARBA" id="ARBA00022989"/>
    </source>
</evidence>
<accession>A0A9D1EPU3</accession>
<dbReference type="Gene3D" id="1.20.1530.20">
    <property type="match status" value="1"/>
</dbReference>
<evidence type="ECO:0000256" key="8">
    <source>
        <dbReference type="SAM" id="Phobius"/>
    </source>
</evidence>
<name>A0A9D1EPU3_9FIRM</name>
<comment type="subcellular location">
    <subcellularLocation>
        <location evidence="1">Cell membrane</location>
        <topology evidence="1">Multi-pass membrane protein</topology>
    </subcellularLocation>
</comment>
<feature type="transmembrane region" description="Helical" evidence="8">
    <location>
        <begin position="121"/>
        <end position="143"/>
    </location>
</feature>
<dbReference type="EMBL" id="DVIQ01000004">
    <property type="protein sequence ID" value="HIS30057.1"/>
    <property type="molecule type" value="Genomic_DNA"/>
</dbReference>
<evidence type="ECO:0000256" key="2">
    <source>
        <dbReference type="ARBA" id="ARBA00010145"/>
    </source>
</evidence>
<evidence type="ECO:0000256" key="3">
    <source>
        <dbReference type="ARBA" id="ARBA00022448"/>
    </source>
</evidence>
<dbReference type="AlphaFoldDB" id="A0A9D1EPU3"/>
<feature type="transmembrane region" description="Helical" evidence="8">
    <location>
        <begin position="155"/>
        <end position="172"/>
    </location>
</feature>
<evidence type="ECO:0000313" key="10">
    <source>
        <dbReference type="Proteomes" id="UP000823935"/>
    </source>
</evidence>
<reference evidence="9" key="2">
    <citation type="journal article" date="2021" name="PeerJ">
        <title>Extensive microbial diversity within the chicken gut microbiome revealed by metagenomics and culture.</title>
        <authorList>
            <person name="Gilroy R."/>
            <person name="Ravi A."/>
            <person name="Getino M."/>
            <person name="Pursley I."/>
            <person name="Horton D.L."/>
            <person name="Alikhan N.F."/>
            <person name="Baker D."/>
            <person name="Gharbi K."/>
            <person name="Hall N."/>
            <person name="Watson M."/>
            <person name="Adriaenssens E.M."/>
            <person name="Foster-Nyarko E."/>
            <person name="Jarju S."/>
            <person name="Secka A."/>
            <person name="Antonio M."/>
            <person name="Oren A."/>
            <person name="Chaudhuri R.R."/>
            <person name="La Ragione R."/>
            <person name="Hildebrand F."/>
            <person name="Pallen M.J."/>
        </authorList>
    </citation>
    <scope>NUCLEOTIDE SEQUENCE</scope>
    <source>
        <strain evidence="9">CHK190-19873</strain>
    </source>
</reference>
<dbReference type="GO" id="GO:0005886">
    <property type="term" value="C:plasma membrane"/>
    <property type="evidence" value="ECO:0007669"/>
    <property type="project" value="UniProtKB-SubCell"/>
</dbReference>
<feature type="transmembrane region" description="Helical" evidence="8">
    <location>
        <begin position="252"/>
        <end position="269"/>
    </location>
</feature>
<keyword evidence="3" id="KW-0813">Transport</keyword>
<feature type="transmembrane region" description="Helical" evidence="8">
    <location>
        <begin position="192"/>
        <end position="209"/>
    </location>
</feature>
<evidence type="ECO:0000256" key="7">
    <source>
        <dbReference type="ARBA" id="ARBA00023136"/>
    </source>
</evidence>
<evidence type="ECO:0000256" key="1">
    <source>
        <dbReference type="ARBA" id="ARBA00004651"/>
    </source>
</evidence>
<gene>
    <name evidence="9" type="ORF">IAB44_00675</name>
</gene>